<feature type="domain" description="Exocyst complex subunit Exo70 C-terminal" evidence="5">
    <location>
        <begin position="153"/>
        <end position="291"/>
    </location>
</feature>
<feature type="domain" description="Exocyst complex subunit Exo70 C-terminal" evidence="5">
    <location>
        <begin position="25"/>
        <end position="149"/>
    </location>
</feature>
<dbReference type="GO" id="GO:0006887">
    <property type="term" value="P:exocytosis"/>
    <property type="evidence" value="ECO:0007669"/>
    <property type="project" value="UniProtKB-KW"/>
</dbReference>
<reference evidence="6" key="1">
    <citation type="submission" date="2020-09" db="EMBL/GenBank/DDBJ databases">
        <title>Genome-Enabled Discovery of Anthraquinone Biosynthesis in Senna tora.</title>
        <authorList>
            <person name="Kang S.-H."/>
            <person name="Pandey R.P."/>
            <person name="Lee C.-M."/>
            <person name="Sim J.-S."/>
            <person name="Jeong J.-T."/>
            <person name="Choi B.-S."/>
            <person name="Jung M."/>
            <person name="Ginzburg D."/>
            <person name="Zhao K."/>
            <person name="Won S.Y."/>
            <person name="Oh T.-J."/>
            <person name="Yu Y."/>
            <person name="Kim N.-H."/>
            <person name="Lee O.R."/>
            <person name="Lee T.-H."/>
            <person name="Bashyal P."/>
            <person name="Kim T.-S."/>
            <person name="Lee W.-H."/>
            <person name="Kawkins C."/>
            <person name="Kim C.-K."/>
            <person name="Kim J.S."/>
            <person name="Ahn B.O."/>
            <person name="Rhee S.Y."/>
            <person name="Sohng J.K."/>
        </authorList>
    </citation>
    <scope>NUCLEOTIDE SEQUENCE</scope>
    <source>
        <tissue evidence="6">Leaf</tissue>
    </source>
</reference>
<keyword evidence="2 4" id="KW-0813">Transport</keyword>
<dbReference type="InterPro" id="IPR004140">
    <property type="entry name" value="Exo70"/>
</dbReference>
<dbReference type="AlphaFoldDB" id="A0A834WCK5"/>
<dbReference type="Pfam" id="PF03081">
    <property type="entry name" value="Exo70_C"/>
    <property type="match status" value="2"/>
</dbReference>
<sequence length="304" mass="34567">MGVEKLSKDGIQKLQWEILEAKIGNWIHFMRIAVKLLFAGEQKVCDQILEGFDSLSDQRLAELGKDLCYISQLALHKENAYLNDDLIYYQRLHMKFCRLKHCSKGKSCNEIREVALGLTKRLAQTAQETFRDFEEADEKDARKTVVADGDFDLGQDLFEEDQKVVEAAKQNLLLEDLEQILKCLSIQGLTSSGGGSGTAGGDGGTSSGASRAIVKDKFKTFNIMFEEIHQKQCHWTVPNTELRESLRLTVAEVLLPDYRSFVKRFGPLVENVKNSHKFIKYTTEDLERMLGEFFEGKSINETKR</sequence>
<comment type="similarity">
    <text evidence="1 4">Belongs to the EXO70 family.</text>
</comment>
<keyword evidence="4" id="KW-0653">Protein transport</keyword>
<dbReference type="GO" id="GO:0005546">
    <property type="term" value="F:phosphatidylinositol-4,5-bisphosphate binding"/>
    <property type="evidence" value="ECO:0007669"/>
    <property type="project" value="InterPro"/>
</dbReference>
<evidence type="ECO:0000256" key="2">
    <source>
        <dbReference type="ARBA" id="ARBA00022448"/>
    </source>
</evidence>
<accession>A0A834WCK5</accession>
<evidence type="ECO:0000256" key="1">
    <source>
        <dbReference type="ARBA" id="ARBA00006756"/>
    </source>
</evidence>
<dbReference type="OrthoDB" id="1922221at2759"/>
<dbReference type="PANTHER" id="PTHR12542">
    <property type="entry name" value="EXOCYST COMPLEX PROTEIN EXO70"/>
    <property type="match status" value="1"/>
</dbReference>
<organism evidence="6 7">
    <name type="scientific">Senna tora</name>
    <dbReference type="NCBI Taxonomy" id="362788"/>
    <lineage>
        <taxon>Eukaryota</taxon>
        <taxon>Viridiplantae</taxon>
        <taxon>Streptophyta</taxon>
        <taxon>Embryophyta</taxon>
        <taxon>Tracheophyta</taxon>
        <taxon>Spermatophyta</taxon>
        <taxon>Magnoliopsida</taxon>
        <taxon>eudicotyledons</taxon>
        <taxon>Gunneridae</taxon>
        <taxon>Pentapetalae</taxon>
        <taxon>rosids</taxon>
        <taxon>fabids</taxon>
        <taxon>Fabales</taxon>
        <taxon>Fabaceae</taxon>
        <taxon>Caesalpinioideae</taxon>
        <taxon>Cassia clade</taxon>
        <taxon>Senna</taxon>
    </lineage>
</organism>
<evidence type="ECO:0000313" key="6">
    <source>
        <dbReference type="EMBL" id="KAF7812224.1"/>
    </source>
</evidence>
<dbReference type="SUPFAM" id="SSF74788">
    <property type="entry name" value="Cullin repeat-like"/>
    <property type="match status" value="2"/>
</dbReference>
<dbReference type="InterPro" id="IPR016159">
    <property type="entry name" value="Cullin_repeat-like_dom_sf"/>
</dbReference>
<dbReference type="Gene3D" id="1.20.1280.170">
    <property type="entry name" value="Exocyst complex component Exo70"/>
    <property type="match status" value="2"/>
</dbReference>
<dbReference type="EMBL" id="JAAIUW010000010">
    <property type="protein sequence ID" value="KAF7812224.1"/>
    <property type="molecule type" value="Genomic_DNA"/>
</dbReference>
<gene>
    <name evidence="6" type="ORF">G2W53_033200</name>
</gene>
<name>A0A834WCK5_9FABA</name>
<proteinExistence type="inferred from homology"/>
<dbReference type="GO" id="GO:0015031">
    <property type="term" value="P:protein transport"/>
    <property type="evidence" value="ECO:0007669"/>
    <property type="project" value="UniProtKB-KW"/>
</dbReference>
<dbReference type="PANTHER" id="PTHR12542:SF41">
    <property type="entry name" value="EXOCYST COMPLEX COMPONENT 7"/>
    <property type="match status" value="1"/>
</dbReference>
<evidence type="ECO:0000256" key="4">
    <source>
        <dbReference type="RuleBase" id="RU365026"/>
    </source>
</evidence>
<dbReference type="Proteomes" id="UP000634136">
    <property type="component" value="Unassembled WGS sequence"/>
</dbReference>
<evidence type="ECO:0000259" key="5">
    <source>
        <dbReference type="Pfam" id="PF03081"/>
    </source>
</evidence>
<dbReference type="GO" id="GO:0000145">
    <property type="term" value="C:exocyst"/>
    <property type="evidence" value="ECO:0007669"/>
    <property type="project" value="InterPro"/>
</dbReference>
<dbReference type="InterPro" id="IPR046364">
    <property type="entry name" value="Exo70_C"/>
</dbReference>
<comment type="function">
    <text evidence="4">Component of the exocyst complex.</text>
</comment>
<keyword evidence="3 4" id="KW-0268">Exocytosis</keyword>
<comment type="caution">
    <text evidence="6">The sequence shown here is derived from an EMBL/GenBank/DDBJ whole genome shotgun (WGS) entry which is preliminary data.</text>
</comment>
<evidence type="ECO:0000256" key="3">
    <source>
        <dbReference type="ARBA" id="ARBA00022483"/>
    </source>
</evidence>
<keyword evidence="7" id="KW-1185">Reference proteome</keyword>
<protein>
    <recommendedName>
        <fullName evidence="4">Exocyst subunit Exo70 family protein</fullName>
    </recommendedName>
</protein>
<evidence type="ECO:0000313" key="7">
    <source>
        <dbReference type="Proteomes" id="UP000634136"/>
    </source>
</evidence>